<protein>
    <submittedName>
        <fullName evidence="1">Uncharacterized protein</fullName>
    </submittedName>
</protein>
<evidence type="ECO:0000313" key="1">
    <source>
        <dbReference type="EMBL" id="TDF73832.1"/>
    </source>
</evidence>
<dbReference type="Proteomes" id="UP000294588">
    <property type="component" value="Unassembled WGS sequence"/>
</dbReference>
<reference evidence="1" key="1">
    <citation type="submission" date="2019-03" db="EMBL/GenBank/DDBJ databases">
        <title>Candidatus Syntrophosphaera thermopropionivorans: a novel player in syntrophic propionate oxidation during anaerobic digestion.</title>
        <authorList>
            <person name="Dyksma S."/>
        </authorList>
    </citation>
    <scope>NUCLEOTIDE SEQUENCE</scope>
    <source>
        <strain evidence="1">W5</strain>
    </source>
</reference>
<gene>
    <name evidence="1" type="ORF">E0946_02110</name>
</gene>
<comment type="caution">
    <text evidence="1">The sequence shown here is derived from an EMBL/GenBank/DDBJ whole genome shotgun (WGS) entry which is preliminary data.</text>
</comment>
<evidence type="ECO:0000313" key="2">
    <source>
        <dbReference type="Proteomes" id="UP000294588"/>
    </source>
</evidence>
<dbReference type="EMBL" id="SMOG01000003">
    <property type="protein sequence ID" value="TDF73832.1"/>
    <property type="molecule type" value="Genomic_DNA"/>
</dbReference>
<keyword evidence="2" id="KW-1185">Reference proteome</keyword>
<proteinExistence type="predicted"/>
<organism evidence="1 2">
    <name type="scientific">Candidatus Syntrophosphaera thermopropionivorans</name>
    <dbReference type="NCBI Taxonomy" id="2593015"/>
    <lineage>
        <taxon>Bacteria</taxon>
        <taxon>Pseudomonadati</taxon>
        <taxon>Candidatus Cloacimonadota</taxon>
        <taxon>Candidatus Cloacimonadia</taxon>
        <taxon>Candidatus Cloacimonadales</taxon>
        <taxon>Candidatus Cloacimonadaceae</taxon>
        <taxon>Candidatus Syntrophosphaera</taxon>
    </lineage>
</organism>
<accession>A0AC61QK80</accession>
<sequence length="315" mass="37561">MIKVKWENNQIPADIKLPSGWVFFCFKKEDLALWCGFTPNISQRLHNISRKAEQDESFRTASLAAEYIEIEPYSRSVDVLFHYKVFVQEYNPPFQDVTAPWKEYVYLALDAYHFPFVSIQSDTNGDWTYAGPWRSRFFLMDIMDSISRILKLPFCETSYYPCDKLDKGICRGYCEALDEEGEVEDVEELNKLESLLWEAYLHPDNSILEMLTKEKEKYFNELEFEKEDLIASEVENFAKYRDWLKFLYLTKTLSYQTEDFGVENGLLNWCKFKDKIYKFPVEPINYRPNERLAINLNKTDEARLLYEYYIQNYKG</sequence>
<name>A0AC61QK80_9BACT</name>